<dbReference type="Proteomes" id="UP000292939">
    <property type="component" value="Chromosome"/>
</dbReference>
<proteinExistence type="predicted"/>
<dbReference type="KEGG" id="hgr:DW355_07595"/>
<sequence>MFSKINFKYTDATEEKIYSPELIELCYVDLENVLQRVNDPSKFLVLGTKGSGKSALASKLHLSAKPEWNRFVSIDDLEQFEFHLLEKTGGERGKAIGGALSVWQLLLLIRVLSLLLQDEHFKQLNGGVEALGRALQRHGLAPSSSLVSIVQQTSRRGAFLTFKTINAELRGETTNDTTTKLKDPAAVLGSVKELIGQCKPSQSNFRLIVDGLDHPLKDGRTNAAYLGDLINAARAINLYFASLDVDAKVIVMIRDEVLSLIPDPNLAKRVNDNGIPLKWYDNTRSPLDTPLLNVIEKRAHAAGFTEPIGNLWETWFGKYIDSKDSAAFILDNTRFLPRDLISFFRELQSIGANPPFERKQILAALANYSEWFLQELSDGLAGFTVEEVRSELPSILSELGRRFPFEDFARKLTEHGLAGKQPAEEIAKDMFNASWIGNTWKTEQGTDRFSFKHRKRNASFNRMQEIVVHNGLWKSLNLI</sequence>
<organism evidence="1 2">
    <name type="scientific">Hylemonella gracilis</name>
    <dbReference type="NCBI Taxonomy" id="80880"/>
    <lineage>
        <taxon>Bacteria</taxon>
        <taxon>Pseudomonadati</taxon>
        <taxon>Pseudomonadota</taxon>
        <taxon>Betaproteobacteria</taxon>
        <taxon>Burkholderiales</taxon>
        <taxon>Comamonadaceae</taxon>
        <taxon>Hylemonella</taxon>
    </lineage>
</organism>
<dbReference type="AlphaFoldDB" id="A0A4P6UJD6"/>
<dbReference type="EMBL" id="CP031395">
    <property type="protein sequence ID" value="QBK04656.1"/>
    <property type="molecule type" value="Genomic_DNA"/>
</dbReference>
<gene>
    <name evidence="1" type="ORF">DW355_07595</name>
</gene>
<accession>A0A4P6UJD6</accession>
<name>A0A4P6UJD6_9BURK</name>
<dbReference type="RefSeq" id="WP_131278957.1">
    <property type="nucleotide sequence ID" value="NZ_CP031395.1"/>
</dbReference>
<evidence type="ECO:0000313" key="1">
    <source>
        <dbReference type="EMBL" id="QBK04656.1"/>
    </source>
</evidence>
<dbReference type="OrthoDB" id="9179688at2"/>
<dbReference type="InterPro" id="IPR059206">
    <property type="entry name" value="Sll1717-like"/>
</dbReference>
<evidence type="ECO:0000313" key="2">
    <source>
        <dbReference type="Proteomes" id="UP000292939"/>
    </source>
</evidence>
<protein>
    <submittedName>
        <fullName evidence="1">Uncharacterized protein</fullName>
    </submittedName>
</protein>
<dbReference type="NCBIfam" id="NF047389">
    <property type="entry name" value="ATPase_Sll1717"/>
    <property type="match status" value="1"/>
</dbReference>
<reference evidence="1 2" key="1">
    <citation type="submission" date="2018-07" db="EMBL/GenBank/DDBJ databases">
        <title>Exploring interactions and the metabolic potential of the ultra-small soil bacteria Hylemonella gracilis.</title>
        <authorList>
            <person name="Tyc O."/>
            <person name="Kulkarni P."/>
            <person name="Gawehns F."/>
            <person name="Hundscheid M."/>
            <person name="Zweers H."/>
            <person name="Garbeva P."/>
        </authorList>
    </citation>
    <scope>NUCLEOTIDE SEQUENCE [LARGE SCALE GENOMIC DNA]</scope>
    <source>
        <strain evidence="1 2">NS1</strain>
    </source>
</reference>